<organism evidence="2 3">
    <name type="scientific">Actinosynnema pretiosum</name>
    <dbReference type="NCBI Taxonomy" id="42197"/>
    <lineage>
        <taxon>Bacteria</taxon>
        <taxon>Bacillati</taxon>
        <taxon>Actinomycetota</taxon>
        <taxon>Actinomycetes</taxon>
        <taxon>Pseudonocardiales</taxon>
        <taxon>Pseudonocardiaceae</taxon>
        <taxon>Actinosynnema</taxon>
    </lineage>
</organism>
<sequence length="164" mass="17662">MNAKTEQVDDIRLVALPTAVNVAEMFVRFSLSEWRLSAMQDEAGQTARRLVAAAVEVADQSQPGFLLVRLRLTGQHLAVEIEADRVAMPPELAGSRAGLVDLTVGGRLAWCELGLPSGMNASSVPLPRREPRRSPAAERLGDEPDVDPAVIQRILHGLGGQHGE</sequence>
<evidence type="ECO:0000256" key="1">
    <source>
        <dbReference type="SAM" id="MobiDB-lite"/>
    </source>
</evidence>
<proteinExistence type="predicted"/>
<feature type="compositionally biased region" description="Basic and acidic residues" evidence="1">
    <location>
        <begin position="127"/>
        <end position="142"/>
    </location>
</feature>
<dbReference type="EMBL" id="CP023445">
    <property type="protein sequence ID" value="ATE53849.1"/>
    <property type="molecule type" value="Genomic_DNA"/>
</dbReference>
<dbReference type="RefSeq" id="WP_096492782.1">
    <property type="nucleotide sequence ID" value="NZ_CP023445.1"/>
</dbReference>
<keyword evidence="2" id="KW-0808">Transferase</keyword>
<keyword evidence="3" id="KW-1185">Reference proteome</keyword>
<name>A0A290Z4E4_9PSEU</name>
<reference evidence="2" key="1">
    <citation type="submission" date="2017-09" db="EMBL/GenBank/DDBJ databases">
        <title>Complete Genome Sequence of ansamitocin-producing Bacterium Actinosynnema pretiosum X47.</title>
        <authorList>
            <person name="Cao G."/>
            <person name="Zong G."/>
            <person name="Zhong C."/>
            <person name="Fu J."/>
        </authorList>
    </citation>
    <scope>NUCLEOTIDE SEQUENCE [LARGE SCALE GENOMIC DNA]</scope>
    <source>
        <strain evidence="2">X47</strain>
    </source>
</reference>
<accession>A0A290Z4E4</accession>
<dbReference type="Proteomes" id="UP000218505">
    <property type="component" value="Chromosome"/>
</dbReference>
<evidence type="ECO:0000313" key="2">
    <source>
        <dbReference type="EMBL" id="ATE53849.1"/>
    </source>
</evidence>
<dbReference type="GO" id="GO:0016301">
    <property type="term" value="F:kinase activity"/>
    <property type="evidence" value="ECO:0007669"/>
    <property type="project" value="UniProtKB-KW"/>
</dbReference>
<protein>
    <submittedName>
        <fullName evidence="2">Histidine kinase</fullName>
    </submittedName>
</protein>
<keyword evidence="2" id="KW-0418">Kinase</keyword>
<feature type="region of interest" description="Disordered" evidence="1">
    <location>
        <begin position="121"/>
        <end position="146"/>
    </location>
</feature>
<dbReference type="KEGG" id="apre:CNX65_11555"/>
<gene>
    <name evidence="2" type="ORF">CNX65_11555</name>
</gene>
<dbReference type="AlphaFoldDB" id="A0A290Z4E4"/>
<evidence type="ECO:0000313" key="3">
    <source>
        <dbReference type="Proteomes" id="UP000218505"/>
    </source>
</evidence>